<dbReference type="PANTHER" id="PTHR32182:SF0">
    <property type="entry name" value="DNA REPLICATION AND REPAIR PROTEIN RECF"/>
    <property type="match status" value="1"/>
</dbReference>
<dbReference type="EMBL" id="CAEZTR010000007">
    <property type="protein sequence ID" value="CAB4566070.1"/>
    <property type="molecule type" value="Genomic_DNA"/>
</dbReference>
<evidence type="ECO:0000259" key="9">
    <source>
        <dbReference type="Pfam" id="PF02463"/>
    </source>
</evidence>
<dbReference type="PANTHER" id="PTHR32182">
    <property type="entry name" value="DNA REPLICATION AND REPAIR PROTEIN RECF"/>
    <property type="match status" value="1"/>
</dbReference>
<dbReference type="InterPro" id="IPR018078">
    <property type="entry name" value="DNA-binding_RecF_CS"/>
</dbReference>
<protein>
    <recommendedName>
        <fullName evidence="3">DNA replication and repair protein RecF</fullName>
    </recommendedName>
</protein>
<evidence type="ECO:0000313" key="12">
    <source>
        <dbReference type="EMBL" id="CAB4636824.1"/>
    </source>
</evidence>
<sequence>MRLARLWLTDFRSYASADIAFAPGLTALLGQNGEGKTNVMEAIGYLATLSSFRGAPSDALVRSGASSAIVRAEGEREGRQLLIEAEIAATGRGRVQVNKQKLARTRDLLGALRVSVFAPDDVELVKGGPAERRRYLDDALVARRPAFDSLRSDLDRILRQRNALLKQSGGRLSPEVEATLMVWDAKFIETGEALADARYELVQELGPALDLAYSQVAGRPVPVTVSYDAPWREQGLAAALEAARRDELRRGVSLVGPHRDDLVLHLDQLPSRTHASQGEQRSLALSLRLGAHRVVTDATGSPPILLLDDVFSELDPDRSAALLEHLPPGQTVLSSAAGLPPGASPELVLRVSNATIRPE</sequence>
<dbReference type="GO" id="GO:0003697">
    <property type="term" value="F:single-stranded DNA binding"/>
    <property type="evidence" value="ECO:0007669"/>
    <property type="project" value="InterPro"/>
</dbReference>
<keyword evidence="8" id="KW-0238">DNA-binding</keyword>
<keyword evidence="4" id="KW-0963">Cytoplasm</keyword>
<evidence type="ECO:0000313" key="13">
    <source>
        <dbReference type="EMBL" id="CAB4671972.1"/>
    </source>
</evidence>
<proteinExistence type="inferred from homology"/>
<dbReference type="EMBL" id="CAEZXE010000022">
    <property type="protein sequence ID" value="CAB4671972.1"/>
    <property type="molecule type" value="Genomic_DNA"/>
</dbReference>
<dbReference type="EMBL" id="CAEZSU010000040">
    <property type="protein sequence ID" value="CAB4546173.1"/>
    <property type="molecule type" value="Genomic_DNA"/>
</dbReference>
<evidence type="ECO:0000256" key="5">
    <source>
        <dbReference type="ARBA" id="ARBA00022705"/>
    </source>
</evidence>
<keyword evidence="6" id="KW-0547">Nucleotide-binding</keyword>
<evidence type="ECO:0000256" key="4">
    <source>
        <dbReference type="ARBA" id="ARBA00022490"/>
    </source>
</evidence>
<dbReference type="GO" id="GO:0006260">
    <property type="term" value="P:DNA replication"/>
    <property type="evidence" value="ECO:0007669"/>
    <property type="project" value="UniProtKB-KW"/>
</dbReference>
<dbReference type="AlphaFoldDB" id="A0A6J6MDQ8"/>
<dbReference type="PROSITE" id="PS00618">
    <property type="entry name" value="RECF_2"/>
    <property type="match status" value="1"/>
</dbReference>
<evidence type="ECO:0000256" key="7">
    <source>
        <dbReference type="ARBA" id="ARBA00022840"/>
    </source>
</evidence>
<evidence type="ECO:0000256" key="3">
    <source>
        <dbReference type="ARBA" id="ARBA00020170"/>
    </source>
</evidence>
<accession>A0A6J6MDQ8</accession>
<dbReference type="EMBL" id="CAEZVV010000009">
    <property type="protein sequence ID" value="CAB4636824.1"/>
    <property type="molecule type" value="Genomic_DNA"/>
</dbReference>
<dbReference type="NCBIfam" id="TIGR00611">
    <property type="entry name" value="recf"/>
    <property type="match status" value="1"/>
</dbReference>
<evidence type="ECO:0000313" key="10">
    <source>
        <dbReference type="EMBL" id="CAB4546173.1"/>
    </source>
</evidence>
<keyword evidence="5" id="KW-0235">DNA replication</keyword>
<keyword evidence="7" id="KW-0067">ATP-binding</keyword>
<organism evidence="13">
    <name type="scientific">freshwater metagenome</name>
    <dbReference type="NCBI Taxonomy" id="449393"/>
    <lineage>
        <taxon>unclassified sequences</taxon>
        <taxon>metagenomes</taxon>
        <taxon>ecological metagenomes</taxon>
    </lineage>
</organism>
<evidence type="ECO:0000313" key="11">
    <source>
        <dbReference type="EMBL" id="CAB4566070.1"/>
    </source>
</evidence>
<comment type="subcellular location">
    <subcellularLocation>
        <location evidence="1">Cytoplasm</location>
    </subcellularLocation>
</comment>
<name>A0A6J6MDQ8_9ZZZZ</name>
<dbReference type="PROSITE" id="PS00617">
    <property type="entry name" value="RECF_1"/>
    <property type="match status" value="1"/>
</dbReference>
<reference evidence="13" key="1">
    <citation type="submission" date="2020-05" db="EMBL/GenBank/DDBJ databases">
        <authorList>
            <person name="Chiriac C."/>
            <person name="Salcher M."/>
            <person name="Ghai R."/>
            <person name="Kavagutti S V."/>
        </authorList>
    </citation>
    <scope>NUCLEOTIDE SEQUENCE</scope>
</reference>
<dbReference type="GO" id="GO:0005737">
    <property type="term" value="C:cytoplasm"/>
    <property type="evidence" value="ECO:0007669"/>
    <property type="project" value="UniProtKB-SubCell"/>
</dbReference>
<dbReference type="GO" id="GO:0005524">
    <property type="term" value="F:ATP binding"/>
    <property type="evidence" value="ECO:0007669"/>
    <property type="project" value="UniProtKB-KW"/>
</dbReference>
<dbReference type="InterPro" id="IPR001238">
    <property type="entry name" value="DNA-binding_RecF"/>
</dbReference>
<evidence type="ECO:0000256" key="2">
    <source>
        <dbReference type="ARBA" id="ARBA00008016"/>
    </source>
</evidence>
<feature type="domain" description="RecF/RecN/SMC N-terminal" evidence="9">
    <location>
        <begin position="3"/>
        <end position="326"/>
    </location>
</feature>
<dbReference type="GO" id="GO:0006302">
    <property type="term" value="P:double-strand break repair"/>
    <property type="evidence" value="ECO:0007669"/>
    <property type="project" value="TreeGrafter"/>
</dbReference>
<dbReference type="Gene3D" id="3.40.50.300">
    <property type="entry name" value="P-loop containing nucleotide triphosphate hydrolases"/>
    <property type="match status" value="1"/>
</dbReference>
<dbReference type="HAMAP" id="MF_00365">
    <property type="entry name" value="RecF"/>
    <property type="match status" value="1"/>
</dbReference>
<evidence type="ECO:0000256" key="1">
    <source>
        <dbReference type="ARBA" id="ARBA00004496"/>
    </source>
</evidence>
<dbReference type="Pfam" id="PF02463">
    <property type="entry name" value="SMC_N"/>
    <property type="match status" value="1"/>
</dbReference>
<comment type="similarity">
    <text evidence="2">Belongs to the RecF family.</text>
</comment>
<dbReference type="InterPro" id="IPR027417">
    <property type="entry name" value="P-loop_NTPase"/>
</dbReference>
<dbReference type="InterPro" id="IPR003395">
    <property type="entry name" value="RecF/RecN/SMC_N"/>
</dbReference>
<evidence type="ECO:0000256" key="8">
    <source>
        <dbReference type="ARBA" id="ARBA00023125"/>
    </source>
</evidence>
<gene>
    <name evidence="10" type="ORF">UFOPK1495_00519</name>
    <name evidence="11" type="ORF">UFOPK1711_00217</name>
    <name evidence="12" type="ORF">UFOPK2143_00295</name>
    <name evidence="13" type="ORF">UFOPK2350_00404</name>
</gene>
<dbReference type="Gene3D" id="1.20.1050.90">
    <property type="entry name" value="RecF/RecN/SMC, N-terminal domain"/>
    <property type="match status" value="1"/>
</dbReference>
<dbReference type="SUPFAM" id="SSF52540">
    <property type="entry name" value="P-loop containing nucleoside triphosphate hydrolases"/>
    <property type="match status" value="1"/>
</dbReference>
<dbReference type="InterPro" id="IPR042174">
    <property type="entry name" value="RecF_2"/>
</dbReference>
<evidence type="ECO:0000256" key="6">
    <source>
        <dbReference type="ARBA" id="ARBA00022741"/>
    </source>
</evidence>
<dbReference type="GO" id="GO:0000731">
    <property type="term" value="P:DNA synthesis involved in DNA repair"/>
    <property type="evidence" value="ECO:0007669"/>
    <property type="project" value="TreeGrafter"/>
</dbReference>